<keyword evidence="2" id="KW-1185">Reference proteome</keyword>
<proteinExistence type="predicted"/>
<dbReference type="InterPro" id="IPR050708">
    <property type="entry name" value="T6SS_VgrG/RHS"/>
</dbReference>
<dbReference type="Gene3D" id="2.180.10.10">
    <property type="entry name" value="RHS repeat-associated core"/>
    <property type="match status" value="1"/>
</dbReference>
<gene>
    <name evidence="1" type="ORF">E1B00_14150</name>
</gene>
<dbReference type="OrthoDB" id="9816400at2"/>
<dbReference type="PANTHER" id="PTHR32305:SF15">
    <property type="entry name" value="PROTEIN RHSA-RELATED"/>
    <property type="match status" value="1"/>
</dbReference>
<dbReference type="AlphaFoldDB" id="A0A5C4RNY5"/>
<organism evidence="1 2">
    <name type="scientific">Arenimonas terrae</name>
    <dbReference type="NCBI Taxonomy" id="2546226"/>
    <lineage>
        <taxon>Bacteria</taxon>
        <taxon>Pseudomonadati</taxon>
        <taxon>Pseudomonadota</taxon>
        <taxon>Gammaproteobacteria</taxon>
        <taxon>Lysobacterales</taxon>
        <taxon>Lysobacteraceae</taxon>
        <taxon>Arenimonas</taxon>
    </lineage>
</organism>
<dbReference type="InterPro" id="IPR022385">
    <property type="entry name" value="Rhs_assc_core"/>
</dbReference>
<protein>
    <submittedName>
        <fullName evidence="1">RHS repeat-associated core domain-containing protein</fullName>
    </submittedName>
</protein>
<reference evidence="1 2" key="1">
    <citation type="submission" date="2019-03" db="EMBL/GenBank/DDBJ databases">
        <title>Arenimonas daejeonensis sp. nov., isolated from compost.</title>
        <authorList>
            <person name="Jeon C.O."/>
        </authorList>
    </citation>
    <scope>NUCLEOTIDE SEQUENCE [LARGE SCALE GENOMIC DNA]</scope>
    <source>
        <strain evidence="1 2">R29</strain>
    </source>
</reference>
<comment type="caution">
    <text evidence="1">The sequence shown here is derived from an EMBL/GenBank/DDBJ whole genome shotgun (WGS) entry which is preliminary data.</text>
</comment>
<sequence length="320" mass="34946">MGGLQAFPWHNHIYLAGSLVAKRTVPFSGTTSIRYQHTDALGSPVAETNEAGALAQPRERLTAYGEPADGTWQAGPGFTGHQMDASSRLVYMQQRYYDPVSGRFLSVDLVKTDSANGRNFNRYWYANDNPHAYVDPDGRYSCKGNRAECAAIKKKIADIRRAARRYGQGSSNRRALNRIANFYGTEDDGNKVEVRVVTSTQAFAGEASTVGGATTITINAVAHQELGVSTGRSDLGATLVHEGNHGFDQARYGMPKWKSRSSEFWHEMRATAAEALYFKSEAIDAPSGIWTKSGGFDAPAIQDQAERSTEAWCDAQGGCR</sequence>
<dbReference type="Proteomes" id="UP000305760">
    <property type="component" value="Unassembled WGS sequence"/>
</dbReference>
<dbReference type="PANTHER" id="PTHR32305">
    <property type="match status" value="1"/>
</dbReference>
<evidence type="ECO:0000313" key="1">
    <source>
        <dbReference type="EMBL" id="TNJ32850.1"/>
    </source>
</evidence>
<dbReference type="EMBL" id="SMDR01000004">
    <property type="protein sequence ID" value="TNJ32850.1"/>
    <property type="molecule type" value="Genomic_DNA"/>
</dbReference>
<dbReference type="NCBIfam" id="TIGR03696">
    <property type="entry name" value="Rhs_assc_core"/>
    <property type="match status" value="1"/>
</dbReference>
<accession>A0A5C4RNY5</accession>
<name>A0A5C4RNY5_9GAMM</name>
<evidence type="ECO:0000313" key="2">
    <source>
        <dbReference type="Proteomes" id="UP000305760"/>
    </source>
</evidence>